<comment type="caution">
    <text evidence="8">The sequence shown here is derived from an EMBL/GenBank/DDBJ whole genome shotgun (WGS) entry which is preliminary data.</text>
</comment>
<dbReference type="GO" id="GO:0008270">
    <property type="term" value="F:zinc ion binding"/>
    <property type="evidence" value="ECO:0007669"/>
    <property type="project" value="InterPro"/>
</dbReference>
<evidence type="ECO:0000259" key="7">
    <source>
        <dbReference type="SMART" id="SM00235"/>
    </source>
</evidence>
<feature type="domain" description="Peptidase metallopeptidase" evidence="7">
    <location>
        <begin position="73"/>
        <end position="226"/>
    </location>
</feature>
<evidence type="ECO:0000256" key="1">
    <source>
        <dbReference type="ARBA" id="ARBA00022670"/>
    </source>
</evidence>
<dbReference type="EMBL" id="AZCX01000007">
    <property type="protein sequence ID" value="KRK47571.1"/>
    <property type="molecule type" value="Genomic_DNA"/>
</dbReference>
<evidence type="ECO:0000256" key="6">
    <source>
        <dbReference type="SAM" id="MobiDB-lite"/>
    </source>
</evidence>
<evidence type="ECO:0000256" key="5">
    <source>
        <dbReference type="ARBA" id="ARBA00023049"/>
    </source>
</evidence>
<dbReference type="PANTHER" id="PTHR10201:SF323">
    <property type="entry name" value="MATRIX METALLOPROTEINASE-21"/>
    <property type="match status" value="1"/>
</dbReference>
<dbReference type="InterPro" id="IPR006026">
    <property type="entry name" value="Peptidase_Metallo"/>
</dbReference>
<evidence type="ECO:0000256" key="4">
    <source>
        <dbReference type="ARBA" id="ARBA00022833"/>
    </source>
</evidence>
<dbReference type="PATRIC" id="fig|1302272.5.peg.2343"/>
<dbReference type="AlphaFoldDB" id="A0A0R1HSW2"/>
<accession>A0A0R1HSW2</accession>
<gene>
    <name evidence="8" type="ORF">FC96_GL002293</name>
</gene>
<keyword evidence="4" id="KW-0862">Zinc</keyword>
<dbReference type="SUPFAM" id="SSF55486">
    <property type="entry name" value="Metalloproteases ('zincins'), catalytic domain"/>
    <property type="match status" value="1"/>
</dbReference>
<reference evidence="8 9" key="1">
    <citation type="journal article" date="2015" name="Genome Announc.">
        <title>Expanding the biotechnology potential of lactobacilli through comparative genomics of 213 strains and associated genera.</title>
        <authorList>
            <person name="Sun Z."/>
            <person name="Harris H.M."/>
            <person name="McCann A."/>
            <person name="Guo C."/>
            <person name="Argimon S."/>
            <person name="Zhang W."/>
            <person name="Yang X."/>
            <person name="Jeffery I.B."/>
            <person name="Cooney J.C."/>
            <person name="Kagawa T.F."/>
            <person name="Liu W."/>
            <person name="Song Y."/>
            <person name="Salvetti E."/>
            <person name="Wrobel A."/>
            <person name="Rasinkangas P."/>
            <person name="Parkhill J."/>
            <person name="Rea M.C."/>
            <person name="O'Sullivan O."/>
            <person name="Ritari J."/>
            <person name="Douillard F.P."/>
            <person name="Paul Ross R."/>
            <person name="Yang R."/>
            <person name="Briner A.E."/>
            <person name="Felis G.E."/>
            <person name="de Vos W.M."/>
            <person name="Barrangou R."/>
            <person name="Klaenhammer T.R."/>
            <person name="Caufield P.W."/>
            <person name="Cui Y."/>
            <person name="Zhang H."/>
            <person name="O'Toole P.W."/>
        </authorList>
    </citation>
    <scope>NUCLEOTIDE SEQUENCE [LARGE SCALE GENOMIC DNA]</scope>
    <source>
        <strain evidence="8 9">JCM 15530</strain>
    </source>
</reference>
<dbReference type="PANTHER" id="PTHR10201">
    <property type="entry name" value="MATRIX METALLOPROTEINASE"/>
    <property type="match status" value="1"/>
</dbReference>
<proteinExistence type="predicted"/>
<sequence>MMKRSWLLWLTMIIVVVFIPLKVDGQPAPLSFWRQLDALTPTLTAPTSSSQSTNQQQTTADGKQMTPTESIVSDKTLSPTYYYTFASGMTASERSVFQRAVSIYNATGIVKLIPGSAGTSDNAVTFFVYKKHMDKSQQGMIEAGHGGPKIIQRLGVGAYTVNKARAGLNVSYPQYGVKLSVAIHELGHALGLDHSSSRRSVMYPVDQGETALAQSDIRGLKAIYQGE</sequence>
<dbReference type="STRING" id="1302272.FC96_GL002293"/>
<protein>
    <submittedName>
        <fullName evidence="8">Zn-dependent protease</fullName>
    </submittedName>
</protein>
<dbReference type="Gene3D" id="3.40.390.10">
    <property type="entry name" value="Collagenase (Catalytic Domain)"/>
    <property type="match status" value="1"/>
</dbReference>
<evidence type="ECO:0000256" key="2">
    <source>
        <dbReference type="ARBA" id="ARBA00022723"/>
    </source>
</evidence>
<keyword evidence="3" id="KW-0378">Hydrolase</keyword>
<evidence type="ECO:0000313" key="9">
    <source>
        <dbReference type="Proteomes" id="UP000050911"/>
    </source>
</evidence>
<keyword evidence="9" id="KW-1185">Reference proteome</keyword>
<dbReference type="GO" id="GO:0006508">
    <property type="term" value="P:proteolysis"/>
    <property type="evidence" value="ECO:0007669"/>
    <property type="project" value="UniProtKB-KW"/>
</dbReference>
<evidence type="ECO:0000313" key="8">
    <source>
        <dbReference type="EMBL" id="KRK47571.1"/>
    </source>
</evidence>
<feature type="compositionally biased region" description="Low complexity" evidence="6">
    <location>
        <begin position="44"/>
        <end position="59"/>
    </location>
</feature>
<keyword evidence="2" id="KW-0479">Metal-binding</keyword>
<organism evidence="8 9">
    <name type="scientific">Secundilactobacillus kimchicus JCM 15530</name>
    <dbReference type="NCBI Taxonomy" id="1302272"/>
    <lineage>
        <taxon>Bacteria</taxon>
        <taxon>Bacillati</taxon>
        <taxon>Bacillota</taxon>
        <taxon>Bacilli</taxon>
        <taxon>Lactobacillales</taxon>
        <taxon>Lactobacillaceae</taxon>
        <taxon>Secundilactobacillus</taxon>
    </lineage>
</organism>
<dbReference type="InterPro" id="IPR024079">
    <property type="entry name" value="MetalloPept_cat_dom_sf"/>
</dbReference>
<feature type="region of interest" description="Disordered" evidence="6">
    <location>
        <begin position="44"/>
        <end position="68"/>
    </location>
</feature>
<evidence type="ECO:0000256" key="3">
    <source>
        <dbReference type="ARBA" id="ARBA00022801"/>
    </source>
</evidence>
<dbReference type="InterPro" id="IPR001818">
    <property type="entry name" value="Pept_M10_metallopeptidase"/>
</dbReference>
<keyword evidence="5" id="KW-0482">Metalloprotease</keyword>
<name>A0A0R1HSW2_9LACO</name>
<dbReference type="Proteomes" id="UP000050911">
    <property type="component" value="Unassembled WGS sequence"/>
</dbReference>
<dbReference type="Pfam" id="PF00413">
    <property type="entry name" value="Peptidase_M10"/>
    <property type="match status" value="1"/>
</dbReference>
<dbReference type="SMART" id="SM00235">
    <property type="entry name" value="ZnMc"/>
    <property type="match status" value="1"/>
</dbReference>
<keyword evidence="1 8" id="KW-0645">Protease</keyword>
<dbReference type="GO" id="GO:0031012">
    <property type="term" value="C:extracellular matrix"/>
    <property type="evidence" value="ECO:0007669"/>
    <property type="project" value="InterPro"/>
</dbReference>
<dbReference type="GO" id="GO:0004222">
    <property type="term" value="F:metalloendopeptidase activity"/>
    <property type="evidence" value="ECO:0007669"/>
    <property type="project" value="InterPro"/>
</dbReference>